<proteinExistence type="predicted"/>
<protein>
    <submittedName>
        <fullName evidence="1">Uncharacterized protein</fullName>
    </submittedName>
</protein>
<sequence>MLTGTKTRKTRFRRLTAKILAKNIGKKVTVYEREIRNIFPRSTRDFDVKYTFTPNGNGELIKHRTKHILYPNWLRKRNYTVKKNDLFFIKGEMKSKNLNGEIQVAPLPTELVSSNLMNTEAFVKN</sequence>
<dbReference type="EMBL" id="MN739162">
    <property type="protein sequence ID" value="QHS91529.1"/>
    <property type="molecule type" value="Genomic_DNA"/>
</dbReference>
<accession>A0A6C0BIZ4</accession>
<organism evidence="1">
    <name type="scientific">viral metagenome</name>
    <dbReference type="NCBI Taxonomy" id="1070528"/>
    <lineage>
        <taxon>unclassified sequences</taxon>
        <taxon>metagenomes</taxon>
        <taxon>organismal metagenomes</taxon>
    </lineage>
</organism>
<dbReference type="AlphaFoldDB" id="A0A6C0BIZ4"/>
<name>A0A6C0BIZ4_9ZZZZ</name>
<reference evidence="1" key="1">
    <citation type="journal article" date="2020" name="Nature">
        <title>Giant virus diversity and host interactions through global metagenomics.</title>
        <authorList>
            <person name="Schulz F."/>
            <person name="Roux S."/>
            <person name="Paez-Espino D."/>
            <person name="Jungbluth S."/>
            <person name="Walsh D.A."/>
            <person name="Denef V.J."/>
            <person name="McMahon K.D."/>
            <person name="Konstantinidis K.T."/>
            <person name="Eloe-Fadrosh E.A."/>
            <person name="Kyrpides N.C."/>
            <person name="Woyke T."/>
        </authorList>
    </citation>
    <scope>NUCLEOTIDE SEQUENCE</scope>
    <source>
        <strain evidence="1">GVMAG-M-3300013006-15</strain>
    </source>
</reference>
<evidence type="ECO:0000313" key="1">
    <source>
        <dbReference type="EMBL" id="QHS91529.1"/>
    </source>
</evidence>